<dbReference type="GO" id="GO:0051087">
    <property type="term" value="F:protein-folding chaperone binding"/>
    <property type="evidence" value="ECO:0007669"/>
    <property type="project" value="InterPro"/>
</dbReference>
<evidence type="ECO:0000313" key="3">
    <source>
        <dbReference type="EMBL" id="KAK5951778.1"/>
    </source>
</evidence>
<feature type="region of interest" description="Disordered" evidence="1">
    <location>
        <begin position="143"/>
        <end position="253"/>
    </location>
</feature>
<dbReference type="CDD" id="cd17039">
    <property type="entry name" value="Ubl_ubiquitin_like"/>
    <property type="match status" value="1"/>
</dbReference>
<accession>A0AAN8ETB7</accession>
<gene>
    <name evidence="3" type="ORF">OHC33_007070</name>
</gene>
<dbReference type="PROSITE" id="PS51035">
    <property type="entry name" value="BAG"/>
    <property type="match status" value="1"/>
</dbReference>
<feature type="compositionally biased region" description="Basic and acidic residues" evidence="1">
    <location>
        <begin position="145"/>
        <end position="162"/>
    </location>
</feature>
<evidence type="ECO:0000256" key="1">
    <source>
        <dbReference type="SAM" id="MobiDB-lite"/>
    </source>
</evidence>
<feature type="compositionally biased region" description="Pro residues" evidence="1">
    <location>
        <begin position="235"/>
        <end position="248"/>
    </location>
</feature>
<feature type="region of interest" description="Disordered" evidence="1">
    <location>
        <begin position="1"/>
        <end position="24"/>
    </location>
</feature>
<feature type="domain" description="BAG" evidence="2">
    <location>
        <begin position="269"/>
        <end position="340"/>
    </location>
</feature>
<protein>
    <recommendedName>
        <fullName evidence="2">BAG domain-containing protein</fullName>
    </recommendedName>
</protein>
<dbReference type="Gene3D" id="1.20.58.120">
    <property type="entry name" value="BAG domain"/>
    <property type="match status" value="1"/>
</dbReference>
<comment type="caution">
    <text evidence="3">The sequence shown here is derived from an EMBL/GenBank/DDBJ whole genome shotgun (WGS) entry which is preliminary data.</text>
</comment>
<dbReference type="SUPFAM" id="SSF54236">
    <property type="entry name" value="Ubiquitin-like"/>
    <property type="match status" value="1"/>
</dbReference>
<dbReference type="InterPro" id="IPR036533">
    <property type="entry name" value="BAG_dom_sf"/>
</dbReference>
<proteinExistence type="predicted"/>
<dbReference type="Proteomes" id="UP001316803">
    <property type="component" value="Unassembled WGS sequence"/>
</dbReference>
<dbReference type="AlphaFoldDB" id="A0AAN8ETB7"/>
<evidence type="ECO:0000313" key="4">
    <source>
        <dbReference type="Proteomes" id="UP001316803"/>
    </source>
</evidence>
<evidence type="ECO:0000259" key="2">
    <source>
        <dbReference type="PROSITE" id="PS51035"/>
    </source>
</evidence>
<feature type="compositionally biased region" description="Polar residues" evidence="1">
    <location>
        <begin position="218"/>
        <end position="227"/>
    </location>
</feature>
<dbReference type="SUPFAM" id="SSF63491">
    <property type="entry name" value="BAG domain"/>
    <property type="match status" value="1"/>
</dbReference>
<reference evidence="3 4" key="1">
    <citation type="submission" date="2022-12" db="EMBL/GenBank/DDBJ databases">
        <title>Genomic features and morphological characterization of a novel Knufia sp. strain isolated from spacecraft assembly facility.</title>
        <authorList>
            <person name="Teixeira M."/>
            <person name="Chander A.M."/>
            <person name="Stajich J.E."/>
            <person name="Venkateswaran K."/>
        </authorList>
    </citation>
    <scope>NUCLEOTIDE SEQUENCE [LARGE SCALE GENOMIC DNA]</scope>
    <source>
        <strain evidence="3 4">FJI-L2-BK-P2</strain>
    </source>
</reference>
<dbReference type="EMBL" id="JAKLMC020000018">
    <property type="protein sequence ID" value="KAK5951778.1"/>
    <property type="molecule type" value="Genomic_DNA"/>
</dbReference>
<keyword evidence="4" id="KW-1185">Reference proteome</keyword>
<name>A0AAN8ETB7_9EURO</name>
<dbReference type="Gene3D" id="3.10.20.90">
    <property type="entry name" value="Phosphatidylinositol 3-kinase Catalytic Subunit, Chain A, domain 1"/>
    <property type="match status" value="1"/>
</dbReference>
<dbReference type="Pfam" id="PF02179">
    <property type="entry name" value="BAG"/>
    <property type="match status" value="1"/>
</dbReference>
<feature type="compositionally biased region" description="Polar residues" evidence="1">
    <location>
        <begin position="1"/>
        <end position="10"/>
    </location>
</feature>
<dbReference type="InterPro" id="IPR003103">
    <property type="entry name" value="BAG_domain"/>
</dbReference>
<sequence length="341" mass="39231">MYRSSFSQVDRNGGGRSPYAAYARDPAGRSVSDLYDYVDEQHNVLSPRDLQQAPSVFEDEDAPDVVHIKFRGDTWKTDFPPFSIAEEKVQVRHVRDRVARRLGLEGQEGRIKLLYKERELKRNDAPLRKYGCKQNSEINVVVTTESRDYNGRRERSGSDTDSHVSNAYKSADEGRRNRSYSTNRRREEDQTLAYPPSNGYLHPSSKTNTPPRQPSPHRPTQQPRQGSSTVTTAPPSQPTTPAVQPPRADPSTDLGKVQAMRYEFHTEWAPVIQRFIRSPPADKDERIKEYRRLSEIAYKKVFEPGDAIEPEGPEKDEIKKTRKQLYNEAQEILKELDRYKP</sequence>
<dbReference type="InterPro" id="IPR029071">
    <property type="entry name" value="Ubiquitin-like_domsf"/>
</dbReference>
<organism evidence="3 4">
    <name type="scientific">Knufia fluminis</name>
    <dbReference type="NCBI Taxonomy" id="191047"/>
    <lineage>
        <taxon>Eukaryota</taxon>
        <taxon>Fungi</taxon>
        <taxon>Dikarya</taxon>
        <taxon>Ascomycota</taxon>
        <taxon>Pezizomycotina</taxon>
        <taxon>Eurotiomycetes</taxon>
        <taxon>Chaetothyriomycetidae</taxon>
        <taxon>Chaetothyriales</taxon>
        <taxon>Trichomeriaceae</taxon>
        <taxon>Knufia</taxon>
    </lineage>
</organism>